<dbReference type="SUPFAM" id="SSF52402">
    <property type="entry name" value="Adenine nucleotide alpha hydrolases-like"/>
    <property type="match status" value="1"/>
</dbReference>
<accession>A0ABY1IN15</accession>
<dbReference type="InterPro" id="IPR029035">
    <property type="entry name" value="DHS-like_NAD/FAD-binding_dom"/>
</dbReference>
<dbReference type="Gene3D" id="3.40.50.620">
    <property type="entry name" value="HUPs"/>
    <property type="match status" value="1"/>
</dbReference>
<proteinExistence type="inferred from homology"/>
<evidence type="ECO:0000259" key="4">
    <source>
        <dbReference type="SMART" id="SM00893"/>
    </source>
</evidence>
<feature type="compositionally biased region" description="Basic and acidic residues" evidence="3">
    <location>
        <begin position="23"/>
        <end position="37"/>
    </location>
</feature>
<comment type="similarity">
    <text evidence="1">Belongs to the ETF alpha-subunit/FixB family.</text>
</comment>
<dbReference type="InterPro" id="IPR014731">
    <property type="entry name" value="ETF_asu_C"/>
</dbReference>
<dbReference type="Pfam" id="PF01012">
    <property type="entry name" value="ETF"/>
    <property type="match status" value="1"/>
</dbReference>
<protein>
    <submittedName>
        <fullName evidence="5">Electron transfer flavoprotein alpha subunit apoprotein</fullName>
    </submittedName>
</protein>
<dbReference type="Proteomes" id="UP000184290">
    <property type="component" value="Unassembled WGS sequence"/>
</dbReference>
<dbReference type="PANTHER" id="PTHR43153">
    <property type="entry name" value="ELECTRON TRANSFER FLAVOPROTEIN ALPHA"/>
    <property type="match status" value="1"/>
</dbReference>
<evidence type="ECO:0000313" key="5">
    <source>
        <dbReference type="EMBL" id="SHJ52814.1"/>
    </source>
</evidence>
<reference evidence="5 6" key="1">
    <citation type="submission" date="2016-11" db="EMBL/GenBank/DDBJ databases">
        <authorList>
            <person name="Varghese N."/>
            <person name="Submissions S."/>
        </authorList>
    </citation>
    <scope>NUCLEOTIDE SEQUENCE [LARGE SCALE GENOMIC DNA]</scope>
    <source>
        <strain evidence="5 6">DSM 21988</strain>
    </source>
</reference>
<keyword evidence="6" id="KW-1185">Reference proteome</keyword>
<dbReference type="EMBL" id="FQZC01000003">
    <property type="protein sequence ID" value="SHJ52814.1"/>
    <property type="molecule type" value="Genomic_DNA"/>
</dbReference>
<keyword evidence="2" id="KW-0249">Electron transport</keyword>
<feature type="region of interest" description="Disordered" evidence="3">
    <location>
        <begin position="18"/>
        <end position="37"/>
    </location>
</feature>
<evidence type="ECO:0000313" key="6">
    <source>
        <dbReference type="Proteomes" id="UP000184290"/>
    </source>
</evidence>
<evidence type="ECO:0000256" key="1">
    <source>
        <dbReference type="ARBA" id="ARBA00005817"/>
    </source>
</evidence>
<evidence type="ECO:0000256" key="3">
    <source>
        <dbReference type="SAM" id="MobiDB-lite"/>
    </source>
</evidence>
<dbReference type="PANTHER" id="PTHR43153:SF1">
    <property type="entry name" value="ELECTRON TRANSFER FLAVOPROTEIN SUBUNIT ALPHA, MITOCHONDRIAL"/>
    <property type="match status" value="1"/>
</dbReference>
<dbReference type="InterPro" id="IPR001308">
    <property type="entry name" value="ETF_a/FixB"/>
</dbReference>
<dbReference type="RefSeq" id="WP_060606630.1">
    <property type="nucleotide sequence ID" value="NZ_FQZC01000003.1"/>
</dbReference>
<organism evidence="5 6">
    <name type="scientific">Aureimonas altamirensis DSM 21988</name>
    <dbReference type="NCBI Taxonomy" id="1121026"/>
    <lineage>
        <taxon>Bacteria</taxon>
        <taxon>Pseudomonadati</taxon>
        <taxon>Pseudomonadota</taxon>
        <taxon>Alphaproteobacteria</taxon>
        <taxon>Hyphomicrobiales</taxon>
        <taxon>Aurantimonadaceae</taxon>
        <taxon>Aureimonas</taxon>
    </lineage>
</organism>
<name>A0ABY1IN15_9HYPH</name>
<dbReference type="InterPro" id="IPR014730">
    <property type="entry name" value="ETF_a/b_N"/>
</dbReference>
<dbReference type="Gene3D" id="3.40.50.1220">
    <property type="entry name" value="TPP-binding domain"/>
    <property type="match status" value="1"/>
</dbReference>
<sequence>MKRERKDPRLELARQLVPGTTRPRYDRRGGEATARRRVDPRAEKIAQMVAAAPRLRLDRGQHAGLVSVMPQAGAVDPGAERIVTIENPDFWVLVFADPGDGRLSPVDRQVLGAARQLAGAGGGVALAVEGSPTDAGVAGADRVITLARTAHPEDRARLALALIDAVRPRHVLAAETGDGGDLARRIAAERQQALFAGVEQISARGVVRALPGRGLDQVAEAAPIMTIAPEMILPHGADRREARPMAISDLPDGRQMAEVIRPQAGSLPLGEAGFVVSAGNGVHDFDLFRQVASLLGGTPGASRVVCDAGLMPRTAQVGASGTVLAADCYLALGIAGAPQHLQGIAGCEHVVAVNTDLHAAMIERAGLAIVADAQPVMEALKRLLEAERQP</sequence>
<dbReference type="SMART" id="SM00893">
    <property type="entry name" value="ETF"/>
    <property type="match status" value="1"/>
</dbReference>
<keyword evidence="2" id="KW-0813">Transport</keyword>
<feature type="domain" description="Electron transfer flavoprotein alpha/beta-subunit N-terminal" evidence="4">
    <location>
        <begin position="92"/>
        <end position="259"/>
    </location>
</feature>
<comment type="caution">
    <text evidence="5">The sequence shown here is derived from an EMBL/GenBank/DDBJ whole genome shotgun (WGS) entry which is preliminary data.</text>
</comment>
<gene>
    <name evidence="5" type="ORF">SAMN02745911_2776</name>
</gene>
<evidence type="ECO:0000256" key="2">
    <source>
        <dbReference type="ARBA" id="ARBA00022982"/>
    </source>
</evidence>
<dbReference type="InterPro" id="IPR014729">
    <property type="entry name" value="Rossmann-like_a/b/a_fold"/>
</dbReference>
<dbReference type="Pfam" id="PF00766">
    <property type="entry name" value="ETF_alpha"/>
    <property type="match status" value="1"/>
</dbReference>
<dbReference type="SUPFAM" id="SSF52467">
    <property type="entry name" value="DHS-like NAD/FAD-binding domain"/>
    <property type="match status" value="1"/>
</dbReference>